<dbReference type="Pfam" id="PF14579">
    <property type="entry name" value="HHH_6"/>
    <property type="match status" value="1"/>
</dbReference>
<dbReference type="GO" id="GO:0003887">
    <property type="term" value="F:DNA-directed DNA polymerase activity"/>
    <property type="evidence" value="ECO:0007669"/>
    <property type="project" value="UniProtKB-KW"/>
</dbReference>
<keyword evidence="2" id="KW-0808">Transferase</keyword>
<dbReference type="PANTHER" id="PTHR32294">
    <property type="entry name" value="DNA POLYMERASE III SUBUNIT ALPHA"/>
    <property type="match status" value="1"/>
</dbReference>
<gene>
    <name evidence="8" type="ORF">SAMN06265379_10640</name>
</gene>
<dbReference type="SMART" id="SM00481">
    <property type="entry name" value="POLIIIAc"/>
    <property type="match status" value="1"/>
</dbReference>
<dbReference type="SUPFAM" id="SSF89550">
    <property type="entry name" value="PHP domain-like"/>
    <property type="match status" value="1"/>
</dbReference>
<sequence>MLLNCHSYYSFKYGALSVEELLKEVSQGGHAAVALTDINNTATSLEFVRLAPEHTIRPLVGVDFRNGARQQYVGIAKNADGFREINEFLSPHLHNGREFEPDAPEFDDVFVIYPFQSQLRKLEDNEFIGISPQDLRNLPFNPWKKHLDKLVILQTATFRNKRDYNIHRLLRAIDKNTLLSKLAREEQASFDNQYKSAAELLAIYENYPQIIANTQRLLDACSMEFDFTTNKNKKLFTDSEEHDFQLLKQEAHKGLKYRYHKVTDKVKERLNKELKVIRELNFCAYFLINWDLVQYSLGKGYYHVGRGSGANSLVAYLLRITNVDPVELDLYFERFINPYRTSPPDFDIDFSWTDRDDITRYLFDTYGWNRTALLGTFITFNHKSAFREIAKVFGLPEEEITRLQKDPDPKRADEYGQWVIRYSQYIANFPSHASIHSCGILISEEPISNFSSTQLLPKGFPSTQFDMYIAEDLGLHKFDVLSQRGLGKIKDTLTIIKQNHGIDIDINNTRLFMEDPRVKQMLKKGEAIGCFYIESPAMRMLLTKLKAEDYKRLVAASSIIRPGVAKSGMMREYIIRFQDKAKREEAKRALPELYSILEETYGVMVYQEDVIKVAHYFAGLALDEADVLRRGMSWKFKQRNEFGKVRDKFFTNCRKKGYADTVVQDIWRQIESFANYAFAKGHSASYAVESFQALYLKAYYPLEYMVATLNNGGGFYSPQLYLHDAVMHGAKVEVPCINRSFWENTINGNTIFLGFYLLRDLEKEIVKNILDERGINGNYLNLRDFIQRVPISLEQLIILIRIDAFRFTGIGKKELLWDAHFLLGHNKKTKPERTLFQTEVKEFQLPALWKHRLEDAFDEMELLGLSIRSPFELIKDELPSSLKACHLPQLLGKLVRIVAYLIHRKPTRTSNGKTMFFGTWIDMDGHWIDTVHFPPTAQLYPFRGPGCYCIEGTVVDEYGFLSIEVSRMERMANFSLESV</sequence>
<comment type="catalytic activity">
    <reaction evidence="6">
        <text>DNA(n) + a 2'-deoxyribonucleoside 5'-triphosphate = DNA(n+1) + diphosphate</text>
        <dbReference type="Rhea" id="RHEA:22508"/>
        <dbReference type="Rhea" id="RHEA-COMP:17339"/>
        <dbReference type="Rhea" id="RHEA-COMP:17340"/>
        <dbReference type="ChEBI" id="CHEBI:33019"/>
        <dbReference type="ChEBI" id="CHEBI:61560"/>
        <dbReference type="ChEBI" id="CHEBI:173112"/>
        <dbReference type="EC" id="2.7.7.7"/>
    </reaction>
</comment>
<accession>A0A521DMR0</accession>
<keyword evidence="9" id="KW-1185">Reference proteome</keyword>
<dbReference type="GO" id="GO:0006260">
    <property type="term" value="P:DNA replication"/>
    <property type="evidence" value="ECO:0007669"/>
    <property type="project" value="UniProtKB-KW"/>
</dbReference>
<dbReference type="InterPro" id="IPR029460">
    <property type="entry name" value="DNAPol_HHH"/>
</dbReference>
<dbReference type="GO" id="GO:0008408">
    <property type="term" value="F:3'-5' exonuclease activity"/>
    <property type="evidence" value="ECO:0007669"/>
    <property type="project" value="InterPro"/>
</dbReference>
<dbReference type="InterPro" id="IPR003141">
    <property type="entry name" value="Pol/His_phosphatase_N"/>
</dbReference>
<evidence type="ECO:0000313" key="9">
    <source>
        <dbReference type="Proteomes" id="UP000319040"/>
    </source>
</evidence>
<keyword evidence="4" id="KW-0235">DNA replication</keyword>
<dbReference type="EC" id="2.7.7.7" evidence="1"/>
<evidence type="ECO:0000256" key="5">
    <source>
        <dbReference type="ARBA" id="ARBA00022932"/>
    </source>
</evidence>
<dbReference type="Proteomes" id="UP000319040">
    <property type="component" value="Unassembled WGS sequence"/>
</dbReference>
<dbReference type="InterPro" id="IPR004013">
    <property type="entry name" value="PHP_dom"/>
</dbReference>
<protein>
    <recommendedName>
        <fullName evidence="1">DNA-directed DNA polymerase</fullName>
        <ecNumber evidence="1">2.7.7.7</ecNumber>
    </recommendedName>
</protein>
<evidence type="ECO:0000256" key="1">
    <source>
        <dbReference type="ARBA" id="ARBA00012417"/>
    </source>
</evidence>
<dbReference type="InterPro" id="IPR011708">
    <property type="entry name" value="DNA_pol3_alpha_NTPase_dom"/>
</dbReference>
<keyword evidence="5" id="KW-0239">DNA-directed DNA polymerase</keyword>
<reference evidence="8 9" key="1">
    <citation type="submission" date="2017-05" db="EMBL/GenBank/DDBJ databases">
        <authorList>
            <person name="Varghese N."/>
            <person name="Submissions S."/>
        </authorList>
    </citation>
    <scope>NUCLEOTIDE SEQUENCE [LARGE SCALE GENOMIC DNA]</scope>
    <source>
        <strain evidence="8 9">DSM 27040</strain>
    </source>
</reference>
<evidence type="ECO:0000256" key="4">
    <source>
        <dbReference type="ARBA" id="ARBA00022705"/>
    </source>
</evidence>
<evidence type="ECO:0000259" key="7">
    <source>
        <dbReference type="SMART" id="SM00481"/>
    </source>
</evidence>
<dbReference type="Gene3D" id="3.20.20.140">
    <property type="entry name" value="Metal-dependent hydrolases"/>
    <property type="match status" value="2"/>
</dbReference>
<organism evidence="8 9">
    <name type="scientific">Saccharicrinis carchari</name>
    <dbReference type="NCBI Taxonomy" id="1168039"/>
    <lineage>
        <taxon>Bacteria</taxon>
        <taxon>Pseudomonadati</taxon>
        <taxon>Bacteroidota</taxon>
        <taxon>Bacteroidia</taxon>
        <taxon>Marinilabiliales</taxon>
        <taxon>Marinilabiliaceae</taxon>
        <taxon>Saccharicrinis</taxon>
    </lineage>
</organism>
<feature type="domain" description="Polymerase/histidinol phosphatase N-terminal" evidence="7">
    <location>
        <begin position="1"/>
        <end position="68"/>
    </location>
</feature>
<evidence type="ECO:0000256" key="6">
    <source>
        <dbReference type="ARBA" id="ARBA00049244"/>
    </source>
</evidence>
<dbReference type="Pfam" id="PF07733">
    <property type="entry name" value="DNA_pol3_alpha"/>
    <property type="match status" value="1"/>
</dbReference>
<evidence type="ECO:0000256" key="2">
    <source>
        <dbReference type="ARBA" id="ARBA00022679"/>
    </source>
</evidence>
<dbReference type="AlphaFoldDB" id="A0A521DMR0"/>
<dbReference type="OrthoDB" id="9803237at2"/>
<dbReference type="Gene3D" id="1.10.150.870">
    <property type="match status" value="1"/>
</dbReference>
<dbReference type="RefSeq" id="WP_142533752.1">
    <property type="nucleotide sequence ID" value="NZ_FXTB01000006.1"/>
</dbReference>
<dbReference type="InterPro" id="IPR040982">
    <property type="entry name" value="DNA_pol3_finger"/>
</dbReference>
<evidence type="ECO:0000256" key="3">
    <source>
        <dbReference type="ARBA" id="ARBA00022695"/>
    </source>
</evidence>
<dbReference type="EMBL" id="FXTB01000006">
    <property type="protein sequence ID" value="SMO72993.1"/>
    <property type="molecule type" value="Genomic_DNA"/>
</dbReference>
<dbReference type="InterPro" id="IPR016195">
    <property type="entry name" value="Pol/histidinol_Pase-like"/>
</dbReference>
<proteinExistence type="predicted"/>
<dbReference type="NCBIfam" id="TIGR00594">
    <property type="entry name" value="polc"/>
    <property type="match status" value="1"/>
</dbReference>
<name>A0A521DMR0_SACCC</name>
<dbReference type="Pfam" id="PF02811">
    <property type="entry name" value="PHP"/>
    <property type="match status" value="1"/>
</dbReference>
<keyword evidence="3" id="KW-0548">Nucleotidyltransferase</keyword>
<dbReference type="Pfam" id="PF17657">
    <property type="entry name" value="DNA_pol3_finger"/>
    <property type="match status" value="1"/>
</dbReference>
<evidence type="ECO:0000313" key="8">
    <source>
        <dbReference type="EMBL" id="SMO72993.1"/>
    </source>
</evidence>
<dbReference type="InterPro" id="IPR004805">
    <property type="entry name" value="DnaE2/DnaE/PolC"/>
</dbReference>